<gene>
    <name evidence="6" type="ORF">DCS45_01200</name>
</gene>
<evidence type="ECO:0000256" key="1">
    <source>
        <dbReference type="ARBA" id="ARBA00004141"/>
    </source>
</evidence>
<keyword evidence="3 5" id="KW-1133">Transmembrane helix</keyword>
<organism evidence="6 7">
    <name type="scientific">Roseovarius nubinhibens</name>
    <dbReference type="NCBI Taxonomy" id="314263"/>
    <lineage>
        <taxon>Bacteria</taxon>
        <taxon>Pseudomonadati</taxon>
        <taxon>Pseudomonadota</taxon>
        <taxon>Alphaproteobacteria</taxon>
        <taxon>Rhodobacterales</taxon>
        <taxon>Roseobacteraceae</taxon>
        <taxon>Roseovarius</taxon>
    </lineage>
</organism>
<dbReference type="GO" id="GO:0016020">
    <property type="term" value="C:membrane"/>
    <property type="evidence" value="ECO:0007669"/>
    <property type="project" value="UniProtKB-SubCell"/>
</dbReference>
<keyword evidence="4 5" id="KW-0472">Membrane</keyword>
<dbReference type="Proteomes" id="UP000264719">
    <property type="component" value="Unassembled WGS sequence"/>
</dbReference>
<keyword evidence="2 5" id="KW-0812">Transmembrane</keyword>
<name>A0A348W7G4_9RHOB</name>
<feature type="non-terminal residue" evidence="6">
    <location>
        <position position="45"/>
    </location>
</feature>
<dbReference type="InterPro" id="IPR002033">
    <property type="entry name" value="TatC"/>
</dbReference>
<comment type="subcellular location">
    <subcellularLocation>
        <location evidence="1">Membrane</location>
        <topology evidence="1">Multi-pass membrane protein</topology>
    </subcellularLocation>
</comment>
<protein>
    <submittedName>
        <fullName evidence="6">Twin-arginine translocase subunit TatC</fullName>
    </submittedName>
</protein>
<evidence type="ECO:0000256" key="2">
    <source>
        <dbReference type="ARBA" id="ARBA00022692"/>
    </source>
</evidence>
<sequence>MSDSNIPGDELEDSAAPLIEHLAELRTRLIRCVVAFLIGMVICFT</sequence>
<reference evidence="6 7" key="1">
    <citation type="journal article" date="2018" name="Nat. Biotechnol.">
        <title>A standardized bacterial taxonomy based on genome phylogeny substantially revises the tree of life.</title>
        <authorList>
            <person name="Parks D.H."/>
            <person name="Chuvochina M."/>
            <person name="Waite D.W."/>
            <person name="Rinke C."/>
            <person name="Skarshewski A."/>
            <person name="Chaumeil P.A."/>
            <person name="Hugenholtz P."/>
        </authorList>
    </citation>
    <scope>NUCLEOTIDE SEQUENCE [LARGE SCALE GENOMIC DNA]</scope>
    <source>
        <strain evidence="6">UBA9169</strain>
    </source>
</reference>
<comment type="caution">
    <text evidence="6">The sequence shown here is derived from an EMBL/GenBank/DDBJ whole genome shotgun (WGS) entry which is preliminary data.</text>
</comment>
<dbReference type="Pfam" id="PF00902">
    <property type="entry name" value="TatC"/>
    <property type="match status" value="1"/>
</dbReference>
<evidence type="ECO:0000256" key="3">
    <source>
        <dbReference type="ARBA" id="ARBA00022989"/>
    </source>
</evidence>
<dbReference type="EMBL" id="DMVW01000017">
    <property type="protein sequence ID" value="HAR50476.1"/>
    <property type="molecule type" value="Genomic_DNA"/>
</dbReference>
<evidence type="ECO:0000256" key="5">
    <source>
        <dbReference type="SAM" id="Phobius"/>
    </source>
</evidence>
<evidence type="ECO:0000313" key="7">
    <source>
        <dbReference type="Proteomes" id="UP000264719"/>
    </source>
</evidence>
<proteinExistence type="predicted"/>
<accession>A0A348W7G4</accession>
<dbReference type="AlphaFoldDB" id="A0A348W7G4"/>
<feature type="transmembrane region" description="Helical" evidence="5">
    <location>
        <begin position="28"/>
        <end position="44"/>
    </location>
</feature>
<evidence type="ECO:0000313" key="6">
    <source>
        <dbReference type="EMBL" id="HAR50476.1"/>
    </source>
</evidence>
<evidence type="ECO:0000256" key="4">
    <source>
        <dbReference type="ARBA" id="ARBA00023136"/>
    </source>
</evidence>